<dbReference type="GO" id="GO:0034394">
    <property type="term" value="P:protein localization to cell surface"/>
    <property type="evidence" value="ECO:0007669"/>
    <property type="project" value="TreeGrafter"/>
</dbReference>
<evidence type="ECO:0000256" key="1">
    <source>
        <dbReference type="ARBA" id="ARBA00004586"/>
    </source>
</evidence>
<keyword evidence="6 8" id="KW-0472">Membrane</keyword>
<dbReference type="PANTHER" id="PTHR21723:SF3">
    <property type="entry name" value="PROTEIN RIC-3"/>
    <property type="match status" value="1"/>
</dbReference>
<dbReference type="InterPro" id="IPR026160">
    <property type="entry name" value="Ric3"/>
</dbReference>
<evidence type="ECO:0000256" key="5">
    <source>
        <dbReference type="ARBA" id="ARBA00022989"/>
    </source>
</evidence>
<keyword evidence="5 8" id="KW-1133">Transmembrane helix</keyword>
<reference evidence="10" key="1">
    <citation type="submission" date="2025-08" db="UniProtKB">
        <authorList>
            <consortium name="Ensembl"/>
        </authorList>
    </citation>
    <scope>IDENTIFICATION</scope>
</reference>
<organism evidence="10 11">
    <name type="scientific">Eptatretus burgeri</name>
    <name type="common">Inshore hagfish</name>
    <dbReference type="NCBI Taxonomy" id="7764"/>
    <lineage>
        <taxon>Eukaryota</taxon>
        <taxon>Metazoa</taxon>
        <taxon>Chordata</taxon>
        <taxon>Craniata</taxon>
        <taxon>Vertebrata</taxon>
        <taxon>Cyclostomata</taxon>
        <taxon>Myxini</taxon>
        <taxon>Myxiniformes</taxon>
        <taxon>Myxinidae</taxon>
        <taxon>Eptatretinae</taxon>
        <taxon>Eptatretus</taxon>
    </lineage>
</organism>
<comment type="subcellular location">
    <subcellularLocation>
        <location evidence="1">Endoplasmic reticulum membrane</location>
    </subcellularLocation>
</comment>
<protein>
    <recommendedName>
        <fullName evidence="9">Resistance to inhibitors of cholinesterase protein 3 N-terminal domain-containing protein</fullName>
    </recommendedName>
</protein>
<evidence type="ECO:0000256" key="2">
    <source>
        <dbReference type="ARBA" id="ARBA00008538"/>
    </source>
</evidence>
<dbReference type="GO" id="GO:0007271">
    <property type="term" value="P:synaptic transmission, cholinergic"/>
    <property type="evidence" value="ECO:0007669"/>
    <property type="project" value="TreeGrafter"/>
</dbReference>
<keyword evidence="3 8" id="KW-0812">Transmembrane</keyword>
<evidence type="ECO:0000313" key="10">
    <source>
        <dbReference type="Ensembl" id="ENSEBUP00000027941.1"/>
    </source>
</evidence>
<feature type="transmembrane region" description="Helical" evidence="8">
    <location>
        <begin position="92"/>
        <end position="109"/>
    </location>
</feature>
<dbReference type="GO" id="GO:0005789">
    <property type="term" value="C:endoplasmic reticulum membrane"/>
    <property type="evidence" value="ECO:0007669"/>
    <property type="project" value="UniProtKB-SubCell"/>
</dbReference>
<dbReference type="GO" id="GO:0043005">
    <property type="term" value="C:neuron projection"/>
    <property type="evidence" value="ECO:0007669"/>
    <property type="project" value="TreeGrafter"/>
</dbReference>
<dbReference type="Proteomes" id="UP000694388">
    <property type="component" value="Unplaced"/>
</dbReference>
<dbReference type="GO" id="GO:0043025">
    <property type="term" value="C:neuronal cell body"/>
    <property type="evidence" value="ECO:0007669"/>
    <property type="project" value="TreeGrafter"/>
</dbReference>
<dbReference type="GO" id="GO:0045202">
    <property type="term" value="C:synapse"/>
    <property type="evidence" value="ECO:0007669"/>
    <property type="project" value="GOC"/>
</dbReference>
<dbReference type="PANTHER" id="PTHR21723">
    <property type="entry name" value="RESISTANCE TO INHIBITORS OF CHOLINESTERASE PROTEIN 3 RIC3"/>
    <property type="match status" value="1"/>
</dbReference>
<dbReference type="Ensembl" id="ENSEBUT00000028517.1">
    <property type="protein sequence ID" value="ENSEBUP00000027941.1"/>
    <property type="gene ID" value="ENSEBUG00000017076.1"/>
</dbReference>
<feature type="compositionally biased region" description="Basic and acidic residues" evidence="7">
    <location>
        <begin position="32"/>
        <end position="43"/>
    </location>
</feature>
<evidence type="ECO:0000256" key="4">
    <source>
        <dbReference type="ARBA" id="ARBA00022824"/>
    </source>
</evidence>
<keyword evidence="11" id="KW-1185">Reference proteome</keyword>
<evidence type="ECO:0000313" key="11">
    <source>
        <dbReference type="Proteomes" id="UP000694388"/>
    </source>
</evidence>
<name>A0A8C4X264_EPTBU</name>
<comment type="similarity">
    <text evidence="2">Belongs to the ric-3 family.</text>
</comment>
<reference evidence="10" key="2">
    <citation type="submission" date="2025-09" db="UniProtKB">
        <authorList>
            <consortium name="Ensembl"/>
        </authorList>
    </citation>
    <scope>IDENTIFICATION</scope>
</reference>
<sequence length="324" mass="35400">MARLWQARVVLISCCAIITYILVCKYQPGKETGGKRSEPRRLDSAPADSGSRGFLGHPPHSRPLGHQGALRHDAPGKQVGSSGVGGSFIKQILPVYGFGIFLYVLYILLKVANRKNLPVPNKLQNSEGNAQRKITDRQLEELEWKLTETEAALCSLTSKLSPLADSSRKASHLFDNDWIGGSALEQQEMVVEHLRQLRTVVNGTRVVSEGDDLDQVAQESLQDEFKGDAAESDKPLMEQCEDGNVSAYDCALDQNGSSGHDDGCLMPQGFCVGEGWFEDGKVCNCGGDVGNEDREEQGNGVAHWDACKCTKSLLRKRVVPTNEV</sequence>
<evidence type="ECO:0000259" key="9">
    <source>
        <dbReference type="Pfam" id="PF15361"/>
    </source>
</evidence>
<dbReference type="InterPro" id="IPR032763">
    <property type="entry name" value="RIC3_N"/>
</dbReference>
<keyword evidence="4" id="KW-0256">Endoplasmic reticulum</keyword>
<feature type="domain" description="Resistance to inhibitors of cholinesterase protein 3 N-terminal" evidence="9">
    <location>
        <begin position="76"/>
        <end position="156"/>
    </location>
</feature>
<dbReference type="AlphaFoldDB" id="A0A8C4X264"/>
<evidence type="ECO:0000256" key="3">
    <source>
        <dbReference type="ARBA" id="ARBA00022692"/>
    </source>
</evidence>
<evidence type="ECO:0000256" key="8">
    <source>
        <dbReference type="SAM" id="Phobius"/>
    </source>
</evidence>
<dbReference type="Pfam" id="PF15361">
    <property type="entry name" value="RIC3"/>
    <property type="match status" value="1"/>
</dbReference>
<evidence type="ECO:0000256" key="6">
    <source>
        <dbReference type="ARBA" id="ARBA00023136"/>
    </source>
</evidence>
<feature type="transmembrane region" description="Helical" evidence="8">
    <location>
        <begin position="6"/>
        <end position="26"/>
    </location>
</feature>
<proteinExistence type="inferred from homology"/>
<accession>A0A8C4X264</accession>
<evidence type="ECO:0000256" key="7">
    <source>
        <dbReference type="SAM" id="MobiDB-lite"/>
    </source>
</evidence>
<feature type="region of interest" description="Disordered" evidence="7">
    <location>
        <begin position="30"/>
        <end position="78"/>
    </location>
</feature>